<feature type="compositionally biased region" description="Basic residues" evidence="1">
    <location>
        <begin position="42"/>
        <end position="52"/>
    </location>
</feature>
<dbReference type="EMBL" id="LVLJ01000267">
    <property type="protein sequence ID" value="OAE35102.1"/>
    <property type="molecule type" value="Genomic_DNA"/>
</dbReference>
<protein>
    <submittedName>
        <fullName evidence="2">Uncharacterized protein</fullName>
    </submittedName>
</protein>
<gene>
    <name evidence="2" type="ORF">AXG93_763s1360</name>
</gene>
<evidence type="ECO:0000313" key="2">
    <source>
        <dbReference type="EMBL" id="OAE35102.1"/>
    </source>
</evidence>
<dbReference type="AlphaFoldDB" id="A0A176WS48"/>
<evidence type="ECO:0000313" key="3">
    <source>
        <dbReference type="Proteomes" id="UP000077202"/>
    </source>
</evidence>
<dbReference type="Proteomes" id="UP000077202">
    <property type="component" value="Unassembled WGS sequence"/>
</dbReference>
<organism evidence="2 3">
    <name type="scientific">Marchantia polymorpha subsp. ruderalis</name>
    <dbReference type="NCBI Taxonomy" id="1480154"/>
    <lineage>
        <taxon>Eukaryota</taxon>
        <taxon>Viridiplantae</taxon>
        <taxon>Streptophyta</taxon>
        <taxon>Embryophyta</taxon>
        <taxon>Marchantiophyta</taxon>
        <taxon>Marchantiopsida</taxon>
        <taxon>Marchantiidae</taxon>
        <taxon>Marchantiales</taxon>
        <taxon>Marchantiaceae</taxon>
        <taxon>Marchantia</taxon>
    </lineage>
</organism>
<keyword evidence="3" id="KW-1185">Reference proteome</keyword>
<comment type="caution">
    <text evidence="2">The sequence shown here is derived from an EMBL/GenBank/DDBJ whole genome shotgun (WGS) entry which is preliminary data.</text>
</comment>
<evidence type="ECO:0000256" key="1">
    <source>
        <dbReference type="SAM" id="MobiDB-lite"/>
    </source>
</evidence>
<reference evidence="2" key="1">
    <citation type="submission" date="2016-03" db="EMBL/GenBank/DDBJ databases">
        <title>Mechanisms controlling the formation of the plant cell surface in tip-growing cells are functionally conserved among land plants.</title>
        <authorList>
            <person name="Honkanen S."/>
            <person name="Jones V.A."/>
            <person name="Morieri G."/>
            <person name="Champion C."/>
            <person name="Hetherington A.J."/>
            <person name="Kelly S."/>
            <person name="Saint-Marcoux D."/>
            <person name="Proust H."/>
            <person name="Prescott H."/>
            <person name="Dolan L."/>
        </authorList>
    </citation>
    <scope>NUCLEOTIDE SEQUENCE [LARGE SCALE GENOMIC DNA]</scope>
    <source>
        <tissue evidence="2">Whole gametophyte</tissue>
    </source>
</reference>
<feature type="compositionally biased region" description="Low complexity" evidence="1">
    <location>
        <begin position="24"/>
        <end position="41"/>
    </location>
</feature>
<sequence>MVAGEQALQSPVEMNRGPLLVTVPVVNRNPRPNPKLRAAAARPHHHHLRHHPRAYKMVRAVTPSGLHMSGEDEP</sequence>
<proteinExistence type="predicted"/>
<name>A0A176WS48_MARPO</name>
<accession>A0A176WS48</accession>
<feature type="region of interest" description="Disordered" evidence="1">
    <location>
        <begin position="24"/>
        <end position="52"/>
    </location>
</feature>